<sequence>MVDKVLILVPLVFLIICCETGSADEDLIDRDWYRNIIKSSVVPPYIEAYKIFKEKIIEKLVNFNQNETLISSESEDNETRIHQFAQNLHCNIRRMNEQLNETVDVSYRTMKHVEAKIIPVQKKIEKQKRRIRDMTTKKAKIDIAIKNVKNQMDIMENLIQDKQKDLDRAEGDVKEAERKLERAKLCRSKRFWGWNPISEIKKISDNIATGVSNAAETIVDGTKHVVSKTEEAVKDVGDNVAVGFQNAGETLKDVGNEAAHDMQNIGQAVADQVSEHYETVEDGVKEYVIKPVCSVFNHEGINNARYIRNEALNSLQNARDQLQKHRSQLSNYQNNKQRLELDLTRANDLINELNIEIGKLYTNLNLTSTINYELKIAVHHVSILSSRSHVLKEEIKYLIDFNLLIQPLNNIYNELKNNNLLSQAIDDQHVLITEEEIESIQNSLNELMNILPNVPMNTSENELLNDDDANCDEGRG</sequence>
<comment type="caution">
    <text evidence="3">The sequence shown here is derived from an EMBL/GenBank/DDBJ whole genome shotgun (WGS) entry which is preliminary data.</text>
</comment>
<organism evidence="3 4">
    <name type="scientific">Adineta ricciae</name>
    <name type="common">Rotifer</name>
    <dbReference type="NCBI Taxonomy" id="249248"/>
    <lineage>
        <taxon>Eukaryota</taxon>
        <taxon>Metazoa</taxon>
        <taxon>Spiralia</taxon>
        <taxon>Gnathifera</taxon>
        <taxon>Rotifera</taxon>
        <taxon>Eurotatoria</taxon>
        <taxon>Bdelloidea</taxon>
        <taxon>Adinetida</taxon>
        <taxon>Adinetidae</taxon>
        <taxon>Adineta</taxon>
    </lineage>
</organism>
<evidence type="ECO:0000256" key="2">
    <source>
        <dbReference type="SAM" id="SignalP"/>
    </source>
</evidence>
<feature type="coiled-coil region" evidence="1">
    <location>
        <begin position="308"/>
        <end position="356"/>
    </location>
</feature>
<dbReference type="Proteomes" id="UP000663852">
    <property type="component" value="Unassembled WGS sequence"/>
</dbReference>
<evidence type="ECO:0000313" key="4">
    <source>
        <dbReference type="Proteomes" id="UP000663852"/>
    </source>
</evidence>
<proteinExistence type="predicted"/>
<accession>A0A815CP47</accession>
<feature type="coiled-coil region" evidence="1">
    <location>
        <begin position="145"/>
        <end position="186"/>
    </location>
</feature>
<feature type="chain" id="PRO_5032538972" evidence="2">
    <location>
        <begin position="24"/>
        <end position="476"/>
    </location>
</feature>
<reference evidence="3" key="1">
    <citation type="submission" date="2021-02" db="EMBL/GenBank/DDBJ databases">
        <authorList>
            <person name="Nowell W R."/>
        </authorList>
    </citation>
    <scope>NUCLEOTIDE SEQUENCE</scope>
</reference>
<dbReference type="AlphaFoldDB" id="A0A815CP47"/>
<keyword evidence="2" id="KW-0732">Signal</keyword>
<gene>
    <name evidence="3" type="ORF">EDS130_LOCUS29842</name>
</gene>
<protein>
    <submittedName>
        <fullName evidence="3">Uncharacterized protein</fullName>
    </submittedName>
</protein>
<name>A0A815CP47_ADIRI</name>
<dbReference type="EMBL" id="CAJNOJ010000204">
    <property type="protein sequence ID" value="CAF1286397.1"/>
    <property type="molecule type" value="Genomic_DNA"/>
</dbReference>
<evidence type="ECO:0000313" key="3">
    <source>
        <dbReference type="EMBL" id="CAF1286397.1"/>
    </source>
</evidence>
<keyword evidence="1" id="KW-0175">Coiled coil</keyword>
<evidence type="ECO:0000256" key="1">
    <source>
        <dbReference type="SAM" id="Coils"/>
    </source>
</evidence>
<dbReference type="Gene3D" id="1.10.287.700">
    <property type="entry name" value="Helix hairpin bin"/>
    <property type="match status" value="1"/>
</dbReference>
<feature type="signal peptide" evidence="2">
    <location>
        <begin position="1"/>
        <end position="23"/>
    </location>
</feature>